<evidence type="ECO:0000313" key="3">
    <source>
        <dbReference type="EMBL" id="MBL1103915.1"/>
    </source>
</evidence>
<name>A0ABS1NVS9_9ACTN</name>
<dbReference type="Proteomes" id="UP000621386">
    <property type="component" value="Unassembled WGS sequence"/>
</dbReference>
<organism evidence="3 4">
    <name type="scientific">Streptomyces musisoli</name>
    <dbReference type="NCBI Taxonomy" id="2802280"/>
    <lineage>
        <taxon>Bacteria</taxon>
        <taxon>Bacillati</taxon>
        <taxon>Actinomycetota</taxon>
        <taxon>Actinomycetes</taxon>
        <taxon>Kitasatosporales</taxon>
        <taxon>Streptomycetaceae</taxon>
        <taxon>Streptomyces</taxon>
    </lineage>
</organism>
<accession>A0ABS1NVS9</accession>
<dbReference type="PANTHER" id="PTHR35010">
    <property type="entry name" value="BLL4672 PROTEIN-RELATED"/>
    <property type="match status" value="1"/>
</dbReference>
<proteinExistence type="predicted"/>
<evidence type="ECO:0000313" key="4">
    <source>
        <dbReference type="Proteomes" id="UP000621386"/>
    </source>
</evidence>
<dbReference type="RefSeq" id="WP_201814376.1">
    <property type="nucleotide sequence ID" value="NZ_JAERRH010000002.1"/>
</dbReference>
<dbReference type="Gene3D" id="3.30.450.180">
    <property type="match status" value="1"/>
</dbReference>
<dbReference type="Gene3D" id="1.10.260.40">
    <property type="entry name" value="lambda repressor-like DNA-binding domains"/>
    <property type="match status" value="1"/>
</dbReference>
<sequence>MPKSARIPHESSSDGKKALTSLELMGLAGLLRAWRAAAGHKRGLDRPLTQKEVAQAIGRSVRWYIDLEGGTTPRLERSILDALTKELMLGPDQEATLHLYALGGAVTTPLPALSAEAASLMELLLDQQMPNPAYISDLSWDIIGYNTAMAEWYPWVREPGANLMRWALRSKEARRQLINWEHHAAIYLEQLRFALAEHPHNTELQDLLTHILQDPDCERLWHASSEVRRSGEGRHFLQALPRHDYATIHVVSNVLYPAGLPNSRLVVITWIKHEGAHKHDCRPALNRRHTPAREAVVDPHHPTAEAQFSVPTPQEAAALAGPGAVPLPALSRLAGPRHQLTLSTERDTVIWAEQQDTGYWVFDELDPYTVIRKLPRHRTPVEAPEEYQALIRALLPDDPKAAAARVDVLLADYLARIGHLAEIRRELGLRHPDTVPKADPLGDALEHPKIAEALRLPPDDSRPE</sequence>
<dbReference type="InterPro" id="IPR001387">
    <property type="entry name" value="Cro/C1-type_HTH"/>
</dbReference>
<evidence type="ECO:0000259" key="2">
    <source>
        <dbReference type="Pfam" id="PF17765"/>
    </source>
</evidence>
<evidence type="ECO:0000256" key="1">
    <source>
        <dbReference type="SAM" id="MobiDB-lite"/>
    </source>
</evidence>
<reference evidence="3 4" key="1">
    <citation type="submission" date="2021-01" db="EMBL/GenBank/DDBJ databases">
        <title>WGS of actinomycetes isolated from Thailand.</title>
        <authorList>
            <person name="Thawai C."/>
        </authorList>
    </citation>
    <scope>NUCLEOTIDE SEQUENCE [LARGE SCALE GENOMIC DNA]</scope>
    <source>
        <strain evidence="3 4">CH5-8</strain>
    </source>
</reference>
<keyword evidence="4" id="KW-1185">Reference proteome</keyword>
<dbReference type="InterPro" id="IPR041413">
    <property type="entry name" value="MLTR_LBD"/>
</dbReference>
<dbReference type="InterPro" id="IPR010982">
    <property type="entry name" value="Lambda_DNA-bd_dom_sf"/>
</dbReference>
<dbReference type="CDD" id="cd00093">
    <property type="entry name" value="HTH_XRE"/>
    <property type="match status" value="1"/>
</dbReference>
<dbReference type="Pfam" id="PF17765">
    <property type="entry name" value="MLTR_LBD"/>
    <property type="match status" value="1"/>
</dbReference>
<feature type="domain" description="MmyB-like transcription regulator ligand binding" evidence="2">
    <location>
        <begin position="122"/>
        <end position="269"/>
    </location>
</feature>
<protein>
    <submittedName>
        <fullName evidence="3">Helix-turn-helix domain-containing protein</fullName>
    </submittedName>
</protein>
<feature type="region of interest" description="Disordered" evidence="1">
    <location>
        <begin position="432"/>
        <end position="464"/>
    </location>
</feature>
<dbReference type="PANTHER" id="PTHR35010:SF2">
    <property type="entry name" value="BLL4672 PROTEIN"/>
    <property type="match status" value="1"/>
</dbReference>
<comment type="caution">
    <text evidence="3">The sequence shown here is derived from an EMBL/GenBank/DDBJ whole genome shotgun (WGS) entry which is preliminary data.</text>
</comment>
<gene>
    <name evidence="3" type="ORF">JK361_04730</name>
</gene>
<feature type="compositionally biased region" description="Basic and acidic residues" evidence="1">
    <location>
        <begin position="444"/>
        <end position="464"/>
    </location>
</feature>
<dbReference type="EMBL" id="JAERRH010000002">
    <property type="protein sequence ID" value="MBL1103915.1"/>
    <property type="molecule type" value="Genomic_DNA"/>
</dbReference>